<accession>A0A2M6WI34</accession>
<dbReference type="Proteomes" id="UP000228635">
    <property type="component" value="Unassembled WGS sequence"/>
</dbReference>
<comment type="caution">
    <text evidence="2">The sequence shown here is derived from an EMBL/GenBank/DDBJ whole genome shotgun (WGS) entry which is preliminary data.</text>
</comment>
<evidence type="ECO:0000313" key="3">
    <source>
        <dbReference type="Proteomes" id="UP000228635"/>
    </source>
</evidence>
<reference evidence="3" key="1">
    <citation type="submission" date="2017-09" db="EMBL/GenBank/DDBJ databases">
        <title>Depth-based differentiation of microbial function through sediment-hosted aquifers and enrichment of novel symbionts in the deep terrestrial subsurface.</title>
        <authorList>
            <person name="Probst A.J."/>
            <person name="Ladd B."/>
            <person name="Jarett J.K."/>
            <person name="Geller-Mcgrath D.E."/>
            <person name="Sieber C.M.K."/>
            <person name="Emerson J.B."/>
            <person name="Anantharaman K."/>
            <person name="Thomas B.C."/>
            <person name="Malmstrom R."/>
            <person name="Stieglmeier M."/>
            <person name="Klingl A."/>
            <person name="Woyke T."/>
            <person name="Ryan C.M."/>
            <person name="Banfield J.F."/>
        </authorList>
    </citation>
    <scope>NUCLEOTIDE SEQUENCE [LARGE SCALE GENOMIC DNA]</scope>
</reference>
<evidence type="ECO:0000256" key="1">
    <source>
        <dbReference type="SAM" id="Phobius"/>
    </source>
</evidence>
<dbReference type="AlphaFoldDB" id="A0A2M6WI34"/>
<dbReference type="EMBL" id="PFBA01000022">
    <property type="protein sequence ID" value="PIT92453.1"/>
    <property type="molecule type" value="Genomic_DNA"/>
</dbReference>
<sequence>MLAILIVMPFIASAHGVTNTTSGFGMIQTIEDEALGDDLREEMENLMEKMITGTMTEEEQSRMLELMNQYPGPHGIMMNRFLNSDAAFDSHMGMMSWGGMAYGGARTVWPWLIGLMYLVWLVVGILAIIALRQIITKGRK</sequence>
<keyword evidence="1" id="KW-0812">Transmembrane</keyword>
<keyword evidence="1" id="KW-0472">Membrane</keyword>
<feature type="transmembrane region" description="Helical" evidence="1">
    <location>
        <begin position="108"/>
        <end position="131"/>
    </location>
</feature>
<proteinExistence type="predicted"/>
<protein>
    <submittedName>
        <fullName evidence="2">Uncharacterized protein</fullName>
    </submittedName>
</protein>
<keyword evidence="1" id="KW-1133">Transmembrane helix</keyword>
<gene>
    <name evidence="2" type="ORF">COU08_02365</name>
</gene>
<evidence type="ECO:0000313" key="2">
    <source>
        <dbReference type="EMBL" id="PIT92453.1"/>
    </source>
</evidence>
<name>A0A2M6WI34_9BACT</name>
<organism evidence="2 3">
    <name type="scientific">Candidatus Harrisonbacteria bacterium CG10_big_fil_rev_8_21_14_0_10_42_17</name>
    <dbReference type="NCBI Taxonomy" id="1974584"/>
    <lineage>
        <taxon>Bacteria</taxon>
        <taxon>Candidatus Harrisoniibacteriota</taxon>
    </lineage>
</organism>